<reference evidence="1" key="2">
    <citation type="submission" date="2021-02" db="EMBL/GenBank/DDBJ databases">
        <title>Aspergillus chevalieri M1 genome sequence.</title>
        <authorList>
            <person name="Kadooka C."/>
            <person name="Mori K."/>
            <person name="Futagami T."/>
        </authorList>
    </citation>
    <scope>NUCLEOTIDE SEQUENCE</scope>
    <source>
        <strain evidence="1">M1</strain>
    </source>
</reference>
<evidence type="ECO:0000313" key="2">
    <source>
        <dbReference type="Proteomes" id="UP000637239"/>
    </source>
</evidence>
<proteinExistence type="predicted"/>
<dbReference type="RefSeq" id="XP_043140785.1">
    <property type="nucleotide sequence ID" value="XM_043283513.1"/>
</dbReference>
<reference evidence="1" key="1">
    <citation type="submission" date="2021-01" db="EMBL/GenBank/DDBJ databases">
        <authorList>
            <consortium name="Aspergillus chevalieri M1 genome sequencing consortium"/>
            <person name="Kazuki M."/>
            <person name="Futagami T."/>
        </authorList>
    </citation>
    <scope>NUCLEOTIDE SEQUENCE</scope>
    <source>
        <strain evidence="1">M1</strain>
    </source>
</reference>
<dbReference type="Proteomes" id="UP000637239">
    <property type="component" value="Chromosome 8"/>
</dbReference>
<accession>A0A7R7VWW4</accession>
<gene>
    <name evidence="1" type="ORF">ACHE_80172A</name>
</gene>
<dbReference type="Pfam" id="PF12311">
    <property type="entry name" value="DUF3632"/>
    <property type="match status" value="1"/>
</dbReference>
<dbReference type="GeneID" id="66986621"/>
<dbReference type="EMBL" id="AP024423">
    <property type="protein sequence ID" value="BCR92272.1"/>
    <property type="molecule type" value="Genomic_DNA"/>
</dbReference>
<dbReference type="AlphaFoldDB" id="A0A7R7VWW4"/>
<keyword evidence="2" id="KW-1185">Reference proteome</keyword>
<name>A0A7R7VWW4_ASPCH</name>
<dbReference type="KEGG" id="ache:ACHE_80172A"/>
<organism evidence="1 2">
    <name type="scientific">Aspergillus chevalieri</name>
    <name type="common">Eurotium chevalieri</name>
    <dbReference type="NCBI Taxonomy" id="182096"/>
    <lineage>
        <taxon>Eukaryota</taxon>
        <taxon>Fungi</taxon>
        <taxon>Dikarya</taxon>
        <taxon>Ascomycota</taxon>
        <taxon>Pezizomycotina</taxon>
        <taxon>Eurotiomycetes</taxon>
        <taxon>Eurotiomycetidae</taxon>
        <taxon>Eurotiales</taxon>
        <taxon>Aspergillaceae</taxon>
        <taxon>Aspergillus</taxon>
        <taxon>Aspergillus subgen. Aspergillus</taxon>
    </lineage>
</organism>
<dbReference type="InterPro" id="IPR022085">
    <property type="entry name" value="OpdG"/>
</dbReference>
<evidence type="ECO:0000313" key="1">
    <source>
        <dbReference type="EMBL" id="BCR92272.1"/>
    </source>
</evidence>
<protein>
    <submittedName>
        <fullName evidence="1">Uncharacterized protein</fullName>
    </submittedName>
</protein>
<sequence>MAVYAAPDEEKGLVPSNVDYFISLSLMALVQELDPTKHGRLVEFLCALQKQIATDPSTGESLTVDIDKEVLWTNLPSLRYTEAETWREFGGDYKDSSHGGNIMWFIYAANRL</sequence>